<dbReference type="Proteomes" id="UP000053319">
    <property type="component" value="Unassembled WGS sequence"/>
</dbReference>
<sequence>MITDSDPNGERGYGLPNPLVEEWLLDHYVRSVPLLSDTDTFEEIEDVVRKYHQLPFRTSGEAQERLASHHWKDGGGPQLPLALYDLLQRVNEVYPSQDGKQIQLKLCVLAHQEVKTVRCFEFDRLQQHPGELPFTGIAKGLQDHYWHLERIHRSKIRSNRQTEQAETWAACSVAYANWEIADCSRKLQRDPDLVDVARKGRDGMMHRLQAYPVGVEVDLAYTVAIKGLLHELVHRFGDVHGGRTFANMRVFSSNPPNRNLALDACDSEFDVHLPVLLINHQSQASRDKLQTETRNKQRVAVASAAWFFRTMGIVDFPVYGLAVCGSRGYLTQAWYSDAHNCCYLVDRNILENPLDLEAEDGEPRVYNFLSRLNEHAKQLEEHFNASREQVYARAQSQDSEAKLPFLDWTALSQMEQYQGEFSTSDEDEL</sequence>
<dbReference type="GeneID" id="18839951"/>
<dbReference type="RefSeq" id="XP_007370339.1">
    <property type="nucleotide sequence ID" value="XM_007370277.1"/>
</dbReference>
<protein>
    <submittedName>
        <fullName evidence="1">Uncharacterized protein</fullName>
    </submittedName>
</protein>
<evidence type="ECO:0000313" key="1">
    <source>
        <dbReference type="EMBL" id="EJF56958.1"/>
    </source>
</evidence>
<name>R7SM40_DICSQ</name>
<proteinExistence type="predicted"/>
<gene>
    <name evidence="1" type="ORF">DICSQDRAFT_174439</name>
</gene>
<dbReference type="HOGENOM" id="CLU_639389_0_0_1"/>
<accession>R7SM40</accession>
<evidence type="ECO:0000313" key="2">
    <source>
        <dbReference type="Proteomes" id="UP000053319"/>
    </source>
</evidence>
<dbReference type="AlphaFoldDB" id="R7SM40"/>
<organism evidence="1 2">
    <name type="scientific">Dichomitus squalens (strain LYAD-421)</name>
    <name type="common">Western red white-rot fungus</name>
    <dbReference type="NCBI Taxonomy" id="732165"/>
    <lineage>
        <taxon>Eukaryota</taxon>
        <taxon>Fungi</taxon>
        <taxon>Dikarya</taxon>
        <taxon>Basidiomycota</taxon>
        <taxon>Agaricomycotina</taxon>
        <taxon>Agaricomycetes</taxon>
        <taxon>Polyporales</taxon>
        <taxon>Polyporaceae</taxon>
        <taxon>Dichomitus</taxon>
    </lineage>
</organism>
<reference evidence="1 2" key="1">
    <citation type="journal article" date="2012" name="Science">
        <title>The Paleozoic origin of enzymatic lignin decomposition reconstructed from 31 fungal genomes.</title>
        <authorList>
            <person name="Floudas D."/>
            <person name="Binder M."/>
            <person name="Riley R."/>
            <person name="Barry K."/>
            <person name="Blanchette R.A."/>
            <person name="Henrissat B."/>
            <person name="Martinez A.T."/>
            <person name="Otillar R."/>
            <person name="Spatafora J.W."/>
            <person name="Yadav J.S."/>
            <person name="Aerts A."/>
            <person name="Benoit I."/>
            <person name="Boyd A."/>
            <person name="Carlson A."/>
            <person name="Copeland A."/>
            <person name="Coutinho P.M."/>
            <person name="de Vries R.P."/>
            <person name="Ferreira P."/>
            <person name="Findley K."/>
            <person name="Foster B."/>
            <person name="Gaskell J."/>
            <person name="Glotzer D."/>
            <person name="Gorecki P."/>
            <person name="Heitman J."/>
            <person name="Hesse C."/>
            <person name="Hori C."/>
            <person name="Igarashi K."/>
            <person name="Jurgens J.A."/>
            <person name="Kallen N."/>
            <person name="Kersten P."/>
            <person name="Kohler A."/>
            <person name="Kuees U."/>
            <person name="Kumar T.K.A."/>
            <person name="Kuo A."/>
            <person name="LaButti K."/>
            <person name="Larrondo L.F."/>
            <person name="Lindquist E."/>
            <person name="Ling A."/>
            <person name="Lombard V."/>
            <person name="Lucas S."/>
            <person name="Lundell T."/>
            <person name="Martin R."/>
            <person name="McLaughlin D.J."/>
            <person name="Morgenstern I."/>
            <person name="Morin E."/>
            <person name="Murat C."/>
            <person name="Nagy L.G."/>
            <person name="Nolan M."/>
            <person name="Ohm R.A."/>
            <person name="Patyshakuliyeva A."/>
            <person name="Rokas A."/>
            <person name="Ruiz-Duenas F.J."/>
            <person name="Sabat G."/>
            <person name="Salamov A."/>
            <person name="Samejima M."/>
            <person name="Schmutz J."/>
            <person name="Slot J.C."/>
            <person name="St John F."/>
            <person name="Stenlid J."/>
            <person name="Sun H."/>
            <person name="Sun S."/>
            <person name="Syed K."/>
            <person name="Tsang A."/>
            <person name="Wiebenga A."/>
            <person name="Young D."/>
            <person name="Pisabarro A."/>
            <person name="Eastwood D.C."/>
            <person name="Martin F."/>
            <person name="Cullen D."/>
            <person name="Grigoriev I.V."/>
            <person name="Hibbett D.S."/>
        </authorList>
    </citation>
    <scope>NUCLEOTIDE SEQUENCE [LARGE SCALE GENOMIC DNA]</scope>
    <source>
        <strain evidence="1 2">LYAD-421 SS1</strain>
    </source>
</reference>
<dbReference type="EMBL" id="JH719460">
    <property type="protein sequence ID" value="EJF56958.1"/>
    <property type="molecule type" value="Genomic_DNA"/>
</dbReference>
<dbReference type="OrthoDB" id="2758154at2759"/>
<dbReference type="KEGG" id="dsq:DICSQDRAFT_174439"/>